<keyword evidence="3" id="KW-1185">Reference proteome</keyword>
<organism evidence="2 3">
    <name type="scientific">Pseudidiomarina atlantica</name>
    <dbReference type="NCBI Taxonomy" id="1517416"/>
    <lineage>
        <taxon>Bacteria</taxon>
        <taxon>Pseudomonadati</taxon>
        <taxon>Pseudomonadota</taxon>
        <taxon>Gammaproteobacteria</taxon>
        <taxon>Alteromonadales</taxon>
        <taxon>Idiomarinaceae</taxon>
        <taxon>Pseudidiomarina</taxon>
    </lineage>
</organism>
<dbReference type="OrthoDB" id="9802649at2"/>
<gene>
    <name evidence="2" type="ORF">IDAT_05775</name>
</gene>
<keyword evidence="1" id="KW-0812">Transmembrane</keyword>
<dbReference type="AlphaFoldDB" id="A0A094J9B8"/>
<dbReference type="STRING" id="1517416.IDAT_05775"/>
<name>A0A094J9B8_9GAMM</name>
<feature type="transmembrane region" description="Helical" evidence="1">
    <location>
        <begin position="138"/>
        <end position="159"/>
    </location>
</feature>
<reference evidence="2 3" key="1">
    <citation type="submission" date="2014-06" db="EMBL/GenBank/DDBJ databases">
        <title>Draft genome sequence of Idiomarina sp. MCCC 1A10513.</title>
        <authorList>
            <person name="Du J."/>
            <person name="Lai Q."/>
            <person name="Shao Z."/>
        </authorList>
    </citation>
    <scope>NUCLEOTIDE SEQUENCE [LARGE SCALE GENOMIC DNA]</scope>
    <source>
        <strain evidence="2 3">MCCC 1A10513</strain>
    </source>
</reference>
<comment type="caution">
    <text evidence="2">The sequence shown here is derived from an EMBL/GenBank/DDBJ whole genome shotgun (WGS) entry which is preliminary data.</text>
</comment>
<keyword evidence="1" id="KW-0472">Membrane</keyword>
<feature type="transmembrane region" description="Helical" evidence="1">
    <location>
        <begin position="94"/>
        <end position="126"/>
    </location>
</feature>
<keyword evidence="1" id="KW-1133">Transmembrane helix</keyword>
<feature type="transmembrane region" description="Helical" evidence="1">
    <location>
        <begin position="372"/>
        <end position="391"/>
    </location>
</feature>
<feature type="transmembrane region" description="Helical" evidence="1">
    <location>
        <begin position="209"/>
        <end position="230"/>
    </location>
</feature>
<protein>
    <recommendedName>
        <fullName evidence="4">Polysaccharide biosynthesis protein C-terminal domain-containing protein</fullName>
    </recommendedName>
</protein>
<feature type="transmembrane region" description="Helical" evidence="1">
    <location>
        <begin position="55"/>
        <end position="74"/>
    </location>
</feature>
<feature type="transmembrane region" description="Helical" evidence="1">
    <location>
        <begin position="22"/>
        <end position="43"/>
    </location>
</feature>
<evidence type="ECO:0000313" key="3">
    <source>
        <dbReference type="Proteomes" id="UP000053718"/>
    </source>
</evidence>
<dbReference type="EMBL" id="JPIN01000005">
    <property type="protein sequence ID" value="KFZ29181.1"/>
    <property type="molecule type" value="Genomic_DNA"/>
</dbReference>
<accession>A0A094J9B8</accession>
<evidence type="ECO:0000256" key="1">
    <source>
        <dbReference type="SAM" id="Phobius"/>
    </source>
</evidence>
<evidence type="ECO:0000313" key="2">
    <source>
        <dbReference type="EMBL" id="KFZ29181.1"/>
    </source>
</evidence>
<sequence>MTTTPAVARTVKAFLQQALPPLIATGGPGASRVILFSASILFFSADLTAAFGGDFFLLMLLNTAFAQSFGFFLLKPDFQGNHRSIYRQSLQGLALSGLLCVALWAFGLLFSLGYSLVILVLLHLYYVLRYRFIALHRFGPLALAELLISLACLLGPWWVSQAATTVNQHDLYLIYALALALGLAVLLLSHQRLPAASSSNGLRPSLREVRNIAVSTTGGIFAVFILPAAIKQIAAAEIVSVVALAVSCISISILLPRTYGNTILTQLANPATRAEQLRSIGTRYQALVVAGVVVAYVLTLAYLAVMGIAVMEIWWLPLMIALLILAAQSSFVKLTYLSLQNEDGYVARLNLLTLLGNAAYIGIALYAVGTTFALMIALAAAVVNFVLRNFFAQRYAQRVLAH</sequence>
<feature type="transmembrane region" description="Helical" evidence="1">
    <location>
        <begin position="349"/>
        <end position="366"/>
    </location>
</feature>
<evidence type="ECO:0008006" key="4">
    <source>
        <dbReference type="Google" id="ProtNLM"/>
    </source>
</evidence>
<feature type="transmembrane region" description="Helical" evidence="1">
    <location>
        <begin position="171"/>
        <end position="188"/>
    </location>
</feature>
<feature type="transmembrane region" description="Helical" evidence="1">
    <location>
        <begin position="286"/>
        <end position="308"/>
    </location>
</feature>
<dbReference type="RefSeq" id="WP_034731680.1">
    <property type="nucleotide sequence ID" value="NZ_JPIN01000005.1"/>
</dbReference>
<dbReference type="Proteomes" id="UP000053718">
    <property type="component" value="Unassembled WGS sequence"/>
</dbReference>
<proteinExistence type="predicted"/>
<feature type="transmembrane region" description="Helical" evidence="1">
    <location>
        <begin position="314"/>
        <end position="337"/>
    </location>
</feature>
<feature type="transmembrane region" description="Helical" evidence="1">
    <location>
        <begin position="236"/>
        <end position="255"/>
    </location>
</feature>